<name>C3KQR1_SINFN</name>
<dbReference type="Proteomes" id="UP000001054">
    <property type="component" value="Plasmid pNGR234b"/>
</dbReference>
<organism evidence="1 2">
    <name type="scientific">Sinorhizobium fredii (strain NBRC 101917 / NGR234)</name>
    <dbReference type="NCBI Taxonomy" id="394"/>
    <lineage>
        <taxon>Bacteria</taxon>
        <taxon>Pseudomonadati</taxon>
        <taxon>Pseudomonadota</taxon>
        <taxon>Alphaproteobacteria</taxon>
        <taxon>Hyphomicrobiales</taxon>
        <taxon>Rhizobiaceae</taxon>
        <taxon>Sinorhizobium/Ensifer group</taxon>
        <taxon>Sinorhizobium</taxon>
    </lineage>
</organism>
<dbReference type="HOGENOM" id="CLU_1609468_0_0_5"/>
<protein>
    <submittedName>
        <fullName evidence="1">Uncharacterized protein</fullName>
    </submittedName>
</protein>
<proteinExistence type="predicted"/>
<dbReference type="InterPro" id="IPR030934">
    <property type="entry name" value="Intein_C"/>
</dbReference>
<reference evidence="1 2" key="2">
    <citation type="journal article" date="2009" name="Appl. Environ. Microbiol.">
        <title>Rhizobium sp. strain NGR234 possesses a remarkable number of secretion systems.</title>
        <authorList>
            <person name="Schmeisser C."/>
            <person name="Liesegang H."/>
            <person name="Krysciak D."/>
            <person name="Bakkou N."/>
            <person name="Le Quere A."/>
            <person name="Wollherr A."/>
            <person name="Heinemeyer I."/>
            <person name="Morgenstern B."/>
            <person name="Pommerening-Roeser A."/>
            <person name="Flores M."/>
            <person name="Palacios R."/>
            <person name="Brenner S."/>
            <person name="Gottschalk G."/>
            <person name="Schmitz R.A."/>
            <person name="Broughton W.J."/>
            <person name="Perret X."/>
            <person name="Strittmatter A.W."/>
            <person name="Streit W.R."/>
        </authorList>
    </citation>
    <scope>NUCLEOTIDE SEQUENCE [LARGE SCALE GENOMIC DNA]</scope>
    <source>
        <strain evidence="2">NBRC 101917 / NGR234</strain>
    </source>
</reference>
<evidence type="ECO:0000313" key="1">
    <source>
        <dbReference type="EMBL" id="ACP22419.1"/>
    </source>
</evidence>
<dbReference type="PROSITE" id="PS50818">
    <property type="entry name" value="INTEIN_C_TER"/>
    <property type="match status" value="1"/>
</dbReference>
<sequence>MICTPSHHFLDQFGSFPPISEMVVRVRRVMTPTGALTEVAVERIVYSAETVDLFARAVVAGMSAGGAALQPVEVDGWQTYNFEVEDVHTYVAGGVRVHNTSYGWAHEADLGLGEKVRHDAVRRGVPGDYAASLGRALVAEKLNSHKVNQCQGQYSCTLPPGGQGR</sequence>
<keyword evidence="2" id="KW-1185">Reference proteome</keyword>
<dbReference type="SUPFAM" id="SSF51294">
    <property type="entry name" value="Hedgehog/intein (Hint) domain"/>
    <property type="match status" value="1"/>
</dbReference>
<dbReference type="PATRIC" id="fig|394.7.peg.1392"/>
<evidence type="ECO:0000313" key="2">
    <source>
        <dbReference type="Proteomes" id="UP000001054"/>
    </source>
</evidence>
<dbReference type="RefSeq" id="WP_015887068.1">
    <property type="nucleotide sequence ID" value="NC_012586.1"/>
</dbReference>
<keyword evidence="1" id="KW-0614">Plasmid</keyword>
<accession>C3KQR1</accession>
<dbReference type="NCBIfam" id="TIGR01443">
    <property type="entry name" value="intein_Cterm"/>
    <property type="match status" value="1"/>
</dbReference>
<dbReference type="OrthoDB" id="8033153at2"/>
<geneLocation type="plasmid" evidence="2">
    <name>sym pNGR234b</name>
</geneLocation>
<gene>
    <name evidence="1" type="ordered locus">NGR_b09660</name>
</gene>
<reference evidence="2" key="1">
    <citation type="journal article" date="2004" name="J. Bacteriol.">
        <title>An evolutionary hot spot: the pNGR234b replicon of Rhizobium sp. strain NGR234.</title>
        <authorList>
            <person name="Streit W.R."/>
            <person name="Schmitz R.A."/>
            <person name="Perret X."/>
            <person name="Staehelin C."/>
            <person name="Deakin W.J."/>
            <person name="Raasch C."/>
            <person name="Liesegang H."/>
            <person name="Broughton W.J."/>
        </authorList>
    </citation>
    <scope>NUCLEOTIDE SEQUENCE [LARGE SCALE GENOMIC DNA]</scope>
    <source>
        <strain evidence="2">NBRC 101917 / NGR234</strain>
    </source>
</reference>
<dbReference type="InterPro" id="IPR036844">
    <property type="entry name" value="Hint_dom_sf"/>
</dbReference>
<dbReference type="EMBL" id="CP000874">
    <property type="protein sequence ID" value="ACP22419.1"/>
    <property type="molecule type" value="Genomic_DNA"/>
</dbReference>
<dbReference type="Gene3D" id="2.170.16.10">
    <property type="entry name" value="Hedgehog/Intein (Hint) domain"/>
    <property type="match status" value="1"/>
</dbReference>
<dbReference type="AlphaFoldDB" id="C3KQR1"/>
<dbReference type="KEGG" id="rhi:NGR_b09660"/>